<comment type="subcellular location">
    <subcellularLocation>
        <location evidence="1">Membrane</location>
        <topology evidence="1">Multi-pass membrane protein</topology>
    </subcellularLocation>
</comment>
<gene>
    <name evidence="8" type="primary">SLC10A6</name>
    <name evidence="8" type="ORF">BLAG_LOCUS208</name>
</gene>
<evidence type="ECO:0000313" key="8">
    <source>
        <dbReference type="EMBL" id="CAH1225914.1"/>
    </source>
</evidence>
<evidence type="ECO:0000256" key="1">
    <source>
        <dbReference type="ARBA" id="ARBA00004141"/>
    </source>
</evidence>
<evidence type="ECO:0000256" key="6">
    <source>
        <dbReference type="ARBA" id="ARBA00023136"/>
    </source>
</evidence>
<sequence>MESTFEQPDQTVDLATRVMFTVTSAVLMLALGCTVELEEFFAIFHRPRAVLLCLASQYVAMPLILWGLVAAFSLDGGRALSILLMACCPTAGLANVVTYWIDGDKNLSIYVTTVSTLLCLVTIPVCLAIFTSTPLMHGQQLAMAIDMIAVALVCVLVPVIVGILLQHYCKKIADVLGKLASYLGGLLLISSIIVATVIYRAVFRGPTGVLVIAAVFPPFSLLFGYAWAIAFKEDAAVAKTVAVQTGNRNVSLCLSVLKLAFHDNLANQILTFPIEYWLIQNAFTLLVALLYHTWKTYRSDPVANGESLRILGEKVSQHGEDEEEDSDGA</sequence>
<dbReference type="EMBL" id="OV696686">
    <property type="protein sequence ID" value="CAH1225914.1"/>
    <property type="molecule type" value="Genomic_DNA"/>
</dbReference>
<keyword evidence="4" id="KW-0769">Symport</keyword>
<accession>A0A8J9W1D2</accession>
<evidence type="ECO:0000256" key="2">
    <source>
        <dbReference type="ARBA" id="ARBA00006528"/>
    </source>
</evidence>
<feature type="transmembrane region" description="Helical" evidence="7">
    <location>
        <begin position="142"/>
        <end position="167"/>
    </location>
</feature>
<reference evidence="8" key="1">
    <citation type="submission" date="2022-01" db="EMBL/GenBank/DDBJ databases">
        <authorList>
            <person name="Braso-Vives M."/>
        </authorList>
    </citation>
    <scope>NUCLEOTIDE SEQUENCE</scope>
</reference>
<feature type="transmembrane region" description="Helical" evidence="7">
    <location>
        <begin position="49"/>
        <end position="74"/>
    </location>
</feature>
<dbReference type="InterPro" id="IPR004710">
    <property type="entry name" value="Bilac:Na_transpt"/>
</dbReference>
<dbReference type="Proteomes" id="UP000838412">
    <property type="component" value="Chromosome 1"/>
</dbReference>
<feature type="transmembrane region" description="Helical" evidence="7">
    <location>
        <begin position="18"/>
        <end position="37"/>
    </location>
</feature>
<dbReference type="AlphaFoldDB" id="A0A8J9W1D2"/>
<feature type="transmembrane region" description="Helical" evidence="7">
    <location>
        <begin position="80"/>
        <end position="101"/>
    </location>
</feature>
<evidence type="ECO:0000256" key="4">
    <source>
        <dbReference type="ARBA" id="ARBA00022847"/>
    </source>
</evidence>
<feature type="transmembrane region" description="Helical" evidence="7">
    <location>
        <begin position="179"/>
        <end position="202"/>
    </location>
</feature>
<proteinExistence type="inferred from homology"/>
<keyword evidence="6 7" id="KW-0472">Membrane</keyword>
<dbReference type="PANTHER" id="PTHR10361:SF28">
    <property type="entry name" value="P3 PROTEIN-RELATED"/>
    <property type="match status" value="1"/>
</dbReference>
<dbReference type="InterPro" id="IPR002657">
    <property type="entry name" value="BilAc:Na_symport/Acr3"/>
</dbReference>
<dbReference type="Pfam" id="PF01758">
    <property type="entry name" value="SBF"/>
    <property type="match status" value="1"/>
</dbReference>
<keyword evidence="4" id="KW-0813">Transport</keyword>
<evidence type="ECO:0000256" key="7">
    <source>
        <dbReference type="SAM" id="Phobius"/>
    </source>
</evidence>
<keyword evidence="9" id="KW-1185">Reference proteome</keyword>
<feature type="transmembrane region" description="Helical" evidence="7">
    <location>
        <begin position="108"/>
        <end position="130"/>
    </location>
</feature>
<evidence type="ECO:0000256" key="3">
    <source>
        <dbReference type="ARBA" id="ARBA00022692"/>
    </source>
</evidence>
<comment type="similarity">
    <text evidence="2">Belongs to the bile acid:sodium symporter (BASS) (TC 2.A.28) family.</text>
</comment>
<feature type="transmembrane region" description="Helical" evidence="7">
    <location>
        <begin position="208"/>
        <end position="230"/>
    </location>
</feature>
<dbReference type="Gene3D" id="1.20.1530.20">
    <property type="match status" value="1"/>
</dbReference>
<name>A0A8J9W1D2_BRALA</name>
<dbReference type="GO" id="GO:0016020">
    <property type="term" value="C:membrane"/>
    <property type="evidence" value="ECO:0007669"/>
    <property type="project" value="UniProtKB-SubCell"/>
</dbReference>
<dbReference type="OrthoDB" id="203097at2759"/>
<evidence type="ECO:0000313" key="9">
    <source>
        <dbReference type="Proteomes" id="UP000838412"/>
    </source>
</evidence>
<dbReference type="PANTHER" id="PTHR10361">
    <property type="entry name" value="SODIUM-BILE ACID COTRANSPORTER"/>
    <property type="match status" value="1"/>
</dbReference>
<dbReference type="InterPro" id="IPR038770">
    <property type="entry name" value="Na+/solute_symporter_sf"/>
</dbReference>
<keyword evidence="5 7" id="KW-1133">Transmembrane helix</keyword>
<keyword evidence="3 7" id="KW-0812">Transmembrane</keyword>
<protein>
    <submittedName>
        <fullName evidence="8">SLC10A6 protein</fullName>
    </submittedName>
</protein>
<organism evidence="8 9">
    <name type="scientific">Branchiostoma lanceolatum</name>
    <name type="common">Common lancelet</name>
    <name type="synonym">Amphioxus lanceolatum</name>
    <dbReference type="NCBI Taxonomy" id="7740"/>
    <lineage>
        <taxon>Eukaryota</taxon>
        <taxon>Metazoa</taxon>
        <taxon>Chordata</taxon>
        <taxon>Cephalochordata</taxon>
        <taxon>Leptocardii</taxon>
        <taxon>Amphioxiformes</taxon>
        <taxon>Branchiostomatidae</taxon>
        <taxon>Branchiostoma</taxon>
    </lineage>
</organism>
<evidence type="ECO:0000256" key="5">
    <source>
        <dbReference type="ARBA" id="ARBA00022989"/>
    </source>
</evidence>
<dbReference type="GO" id="GO:0008508">
    <property type="term" value="F:bile acid:sodium symporter activity"/>
    <property type="evidence" value="ECO:0007669"/>
    <property type="project" value="TreeGrafter"/>
</dbReference>